<dbReference type="GO" id="GO:0016887">
    <property type="term" value="F:ATP hydrolysis activity"/>
    <property type="evidence" value="ECO:0007669"/>
    <property type="project" value="InterPro"/>
</dbReference>
<keyword evidence="2" id="KW-0813">Transport</keyword>
<dbReference type="GO" id="GO:0005524">
    <property type="term" value="F:ATP binding"/>
    <property type="evidence" value="ECO:0007669"/>
    <property type="project" value="UniProtKB-KW"/>
</dbReference>
<evidence type="ECO:0000313" key="7">
    <source>
        <dbReference type="Proteomes" id="UP000076976"/>
    </source>
</evidence>
<reference evidence="6 7" key="1">
    <citation type="submission" date="2016-01" db="EMBL/GenBank/DDBJ databases">
        <title>Janibacter melonis strain CD11_4 genome sequencing and assembly.</title>
        <authorList>
            <person name="Nair G.R."/>
            <person name="Kaur G."/>
            <person name="Chander A.M."/>
            <person name="Mayilraj S."/>
        </authorList>
    </citation>
    <scope>NUCLEOTIDE SEQUENCE [LARGE SCALE GENOMIC DNA]</scope>
    <source>
        <strain evidence="6 7">CD11-4</strain>
    </source>
</reference>
<evidence type="ECO:0000313" key="6">
    <source>
        <dbReference type="EMBL" id="OAB88046.1"/>
    </source>
</evidence>
<comment type="caution">
    <text evidence="6">The sequence shown here is derived from an EMBL/GenBank/DDBJ whole genome shotgun (WGS) entry which is preliminary data.</text>
</comment>
<dbReference type="STRING" id="262209.AWH69_08595"/>
<dbReference type="InterPro" id="IPR003439">
    <property type="entry name" value="ABC_transporter-like_ATP-bd"/>
</dbReference>
<keyword evidence="3" id="KW-0547">Nucleotide-binding</keyword>
<dbReference type="PROSITE" id="PS00211">
    <property type="entry name" value="ABC_TRANSPORTER_1"/>
    <property type="match status" value="1"/>
</dbReference>
<dbReference type="PROSITE" id="PS50893">
    <property type="entry name" value="ABC_TRANSPORTER_2"/>
    <property type="match status" value="1"/>
</dbReference>
<dbReference type="SMART" id="SM00382">
    <property type="entry name" value="AAA"/>
    <property type="match status" value="1"/>
</dbReference>
<gene>
    <name evidence="6" type="ORF">AWH69_08595</name>
</gene>
<name>A0A176QEC8_9MICO</name>
<dbReference type="InterPro" id="IPR003593">
    <property type="entry name" value="AAA+_ATPase"/>
</dbReference>
<evidence type="ECO:0000256" key="1">
    <source>
        <dbReference type="ARBA" id="ARBA00005417"/>
    </source>
</evidence>
<dbReference type="InterPro" id="IPR027417">
    <property type="entry name" value="P-loop_NTPase"/>
</dbReference>
<dbReference type="AlphaFoldDB" id="A0A176QEC8"/>
<dbReference type="Pfam" id="PF00005">
    <property type="entry name" value="ABC_tran"/>
    <property type="match status" value="1"/>
</dbReference>
<dbReference type="InterPro" id="IPR017871">
    <property type="entry name" value="ABC_transporter-like_CS"/>
</dbReference>
<evidence type="ECO:0000256" key="4">
    <source>
        <dbReference type="ARBA" id="ARBA00022840"/>
    </source>
</evidence>
<proteinExistence type="inferred from homology"/>
<keyword evidence="4" id="KW-0067">ATP-binding</keyword>
<dbReference type="PANTHER" id="PTHR43335:SF2">
    <property type="entry name" value="ABC TRANSPORTER, ATP-BINDING PROTEIN"/>
    <property type="match status" value="1"/>
</dbReference>
<dbReference type="Proteomes" id="UP000076976">
    <property type="component" value="Unassembled WGS sequence"/>
</dbReference>
<protein>
    <recommendedName>
        <fullName evidence="5">ABC transporter domain-containing protein</fullName>
    </recommendedName>
</protein>
<dbReference type="EMBL" id="LQZG01000002">
    <property type="protein sequence ID" value="OAB88046.1"/>
    <property type="molecule type" value="Genomic_DNA"/>
</dbReference>
<keyword evidence="7" id="KW-1185">Reference proteome</keyword>
<evidence type="ECO:0000256" key="3">
    <source>
        <dbReference type="ARBA" id="ARBA00022741"/>
    </source>
</evidence>
<dbReference type="SUPFAM" id="SSF52540">
    <property type="entry name" value="P-loop containing nucleoside triphosphate hydrolases"/>
    <property type="match status" value="1"/>
</dbReference>
<dbReference type="PANTHER" id="PTHR43335">
    <property type="entry name" value="ABC TRANSPORTER, ATP-BINDING PROTEIN"/>
    <property type="match status" value="1"/>
</dbReference>
<sequence>MRTVEHALLMLAPGPHLHPVGTDRVEVRYGATRALREVSLTIPYGVTALLGHNGAGKSSLLRVLVGAQRPTSGEVRREGRDIAAGGTALADHRAATGWLPQRPGLPGTVTVEAFLDYVAWHVDLPRTSRAQHVRRVLDVTDCESLRSRRIRSLSGGQRQRAALAAALLGEPDLLLLDEPTTGLDPSQRELFYRTVRAASSDAAVVLSTHLIEDVLAVADHVLVVADQSVEGPIPLSTLVDRDDPAAAFSTVRALMGEPR</sequence>
<evidence type="ECO:0000259" key="5">
    <source>
        <dbReference type="PROSITE" id="PS50893"/>
    </source>
</evidence>
<organism evidence="6 7">
    <name type="scientific">Janibacter melonis</name>
    <dbReference type="NCBI Taxonomy" id="262209"/>
    <lineage>
        <taxon>Bacteria</taxon>
        <taxon>Bacillati</taxon>
        <taxon>Actinomycetota</taxon>
        <taxon>Actinomycetes</taxon>
        <taxon>Micrococcales</taxon>
        <taxon>Intrasporangiaceae</taxon>
        <taxon>Janibacter</taxon>
    </lineage>
</organism>
<dbReference type="Gene3D" id="3.40.50.300">
    <property type="entry name" value="P-loop containing nucleotide triphosphate hydrolases"/>
    <property type="match status" value="1"/>
</dbReference>
<evidence type="ECO:0000256" key="2">
    <source>
        <dbReference type="ARBA" id="ARBA00022448"/>
    </source>
</evidence>
<comment type="similarity">
    <text evidence="1">Belongs to the ABC transporter superfamily.</text>
</comment>
<accession>A0A176QEC8</accession>
<feature type="domain" description="ABC transporter" evidence="5">
    <location>
        <begin position="20"/>
        <end position="251"/>
    </location>
</feature>